<keyword evidence="3" id="KW-1185">Reference proteome</keyword>
<evidence type="ECO:0000313" key="2">
    <source>
        <dbReference type="EMBL" id="MFC7370318.1"/>
    </source>
</evidence>
<comment type="caution">
    <text evidence="2">The sequence shown here is derived from an EMBL/GenBank/DDBJ whole genome shotgun (WGS) entry which is preliminary data.</text>
</comment>
<dbReference type="InterPro" id="IPR050491">
    <property type="entry name" value="AmpC-like"/>
</dbReference>
<dbReference type="Proteomes" id="UP001596549">
    <property type="component" value="Unassembled WGS sequence"/>
</dbReference>
<dbReference type="PANTHER" id="PTHR46825">
    <property type="entry name" value="D-ALANYL-D-ALANINE-CARBOXYPEPTIDASE/ENDOPEPTIDASE AMPH"/>
    <property type="match status" value="1"/>
</dbReference>
<feature type="domain" description="Beta-lactamase-related" evidence="1">
    <location>
        <begin position="8"/>
        <end position="310"/>
    </location>
</feature>
<dbReference type="GO" id="GO:0016787">
    <property type="term" value="F:hydrolase activity"/>
    <property type="evidence" value="ECO:0007669"/>
    <property type="project" value="UniProtKB-KW"/>
</dbReference>
<name>A0ABW2NM67_9BACL</name>
<dbReference type="SUPFAM" id="SSF56601">
    <property type="entry name" value="beta-lactamase/transpeptidase-like"/>
    <property type="match status" value="1"/>
</dbReference>
<proteinExistence type="predicted"/>
<dbReference type="RefSeq" id="WP_379745350.1">
    <property type="nucleotide sequence ID" value="NZ_JBHTCP010000002.1"/>
</dbReference>
<dbReference type="Pfam" id="PF00144">
    <property type="entry name" value="Beta-lactamase"/>
    <property type="match status" value="1"/>
</dbReference>
<dbReference type="EMBL" id="JBHTCP010000002">
    <property type="protein sequence ID" value="MFC7370318.1"/>
    <property type="molecule type" value="Genomic_DNA"/>
</dbReference>
<evidence type="ECO:0000313" key="3">
    <source>
        <dbReference type="Proteomes" id="UP001596549"/>
    </source>
</evidence>
<reference evidence="3" key="1">
    <citation type="journal article" date="2019" name="Int. J. Syst. Evol. Microbiol.">
        <title>The Global Catalogue of Microorganisms (GCM) 10K type strain sequencing project: providing services to taxonomists for standard genome sequencing and annotation.</title>
        <authorList>
            <consortium name="The Broad Institute Genomics Platform"/>
            <consortium name="The Broad Institute Genome Sequencing Center for Infectious Disease"/>
            <person name="Wu L."/>
            <person name="Ma J."/>
        </authorList>
    </citation>
    <scope>NUCLEOTIDE SEQUENCE [LARGE SCALE GENOMIC DNA]</scope>
    <source>
        <strain evidence="3">NBRC 106396</strain>
    </source>
</reference>
<keyword evidence="2" id="KW-0378">Hydrolase</keyword>
<protein>
    <submittedName>
        <fullName evidence="2">Serine hydrolase domain-containing protein</fullName>
        <ecNumber evidence="2">3.-.-.-</ecNumber>
    </submittedName>
</protein>
<sequence>MDINLLKQKINKTFQSAGVPGAAVAVVGKNGVIYETGYGLLGTWEGAGQTTSRSPFYLGSLTKPVTGALILRLMEEGVLDLDTPIRTYIPWFQLQDEEAAKMVTLRMLLSHTSGLPHVFDAFGSTKKDQLEKLVRGLPQYALSFFPGQTWCYSDLGIDTAGFVAEAVTGKYYADLVQEYVFEPLGMKGSTFDPSRRNELMNVAGLPGNGAHLPSSFAISSASDMAKFAQMLLNEDDPFLSRTSREQMSRVHGDYYLPDNSGYGIAIELDHYQGEKRLWHDGAIQNYGAWMYAVPKRDIAVIMLTNGRHELWNTALETIEVILSEYMSEKANVRPISYDGPVMDLSLCEGTYTGAWKGYASVKNDGGVLHLTLDGEETILSPFGRDRFTGTIADMTISAGFQENKDGQVVFMMLDGVPCEKVSPFPDFEYTPPHLLDFIGIYKKNNDLLQFHVKDNILHCYDQYDDASHKCKIMDYDTVVAGNVLITFERKECGEPTAILVNKSVLMPRS</sequence>
<dbReference type="Gene3D" id="3.40.710.10">
    <property type="entry name" value="DD-peptidase/beta-lactamase superfamily"/>
    <property type="match status" value="1"/>
</dbReference>
<organism evidence="2 3">
    <name type="scientific">Fictibacillus iocasae</name>
    <dbReference type="NCBI Taxonomy" id="2715437"/>
    <lineage>
        <taxon>Bacteria</taxon>
        <taxon>Bacillati</taxon>
        <taxon>Bacillota</taxon>
        <taxon>Bacilli</taxon>
        <taxon>Bacillales</taxon>
        <taxon>Fictibacillaceae</taxon>
        <taxon>Fictibacillus</taxon>
    </lineage>
</organism>
<evidence type="ECO:0000259" key="1">
    <source>
        <dbReference type="Pfam" id="PF00144"/>
    </source>
</evidence>
<dbReference type="PANTHER" id="PTHR46825:SF9">
    <property type="entry name" value="BETA-LACTAMASE-RELATED DOMAIN-CONTAINING PROTEIN"/>
    <property type="match status" value="1"/>
</dbReference>
<dbReference type="EC" id="3.-.-.-" evidence="2"/>
<dbReference type="InterPro" id="IPR001466">
    <property type="entry name" value="Beta-lactam-related"/>
</dbReference>
<gene>
    <name evidence="2" type="ORF">ACFQPF_01320</name>
</gene>
<accession>A0ABW2NM67</accession>
<dbReference type="InterPro" id="IPR012338">
    <property type="entry name" value="Beta-lactam/transpept-like"/>
</dbReference>